<evidence type="ECO:0000256" key="3">
    <source>
        <dbReference type="ARBA" id="ARBA00023002"/>
    </source>
</evidence>
<dbReference type="AlphaFoldDB" id="A0A430KT51"/>
<evidence type="ECO:0000259" key="5">
    <source>
        <dbReference type="Pfam" id="PF07992"/>
    </source>
</evidence>
<evidence type="ECO:0000259" key="4">
    <source>
        <dbReference type="Pfam" id="PF01571"/>
    </source>
</evidence>
<sequence>MNLSKQINPLDRVTNAHRVNPAKPISFKFDGKTYVGCEGDTLASALLANDVTVVGRSFKLHRPRGLMSAGIEESNALIQLESGSGYDEPNARATLIPLYEGLNAKGQNSWPNVNRDVFSVLSLFHRMFPASFYYKSMMWPSWHFYEGLVRKMAGLGKLPELPDKQHYEKQNIHCDVLICGGGASGLAATLALAHTDKKVLLVDAQEEFGGSLLGENRSIGSQSGLEWVENTLSQLQAAPNVTMLSRTMISGYYDQNFLVGSQRVTNHLGRSNENKKIRERLLRIRAEHVVLATGAIERPLVFPNNDRPGIMLASGVQCYLNRYGVKAGQRAVVVCNNDNAYRVAFDMANAGVDVAALIDTRASVNGPFQSKIKEMGIPLYAGTMIRKVHGRRKVKAVSIAAHNGDGHLGKTIKTIECDLVAMSAGWTPTIHLYSQAGGQLSFNDELKCFVPNRCDQNISVIGAANGRFHLEECLTDGLHVVPKTLGTTVNPELNISACDEFAEEPSEAYWYTKNENSEKQWLDFQYDVKVSDIELANRENFLSIEHVKRFTTNGMSVDQGKTSNVNALAVMAELCGKKIEQVGTTKFRPPYHPVTIGAFAGRDIRENYSPRLEMPAHQWHVANGAHMEDMGGWQRPEYYLQSGEAEEDAIRREVLAVRHSVGMFDGSPLGKIEVKGPDAAAFLNRIYVNNVESLKTGFARYGLMCNENGVVMDDGVFVRLSDDHFLLHTTSSGASRISLWMEEWLQCEWPNLQVVICNATTQWANVTVSGPKARDVVALLASDIDFSRESFPHMQVRIGTVNGVDARVLRASFTGEISYEISVPARYGQGLWEAIYKAGEAYGITPYGIESLLVLRTEKGYLHIGVDTDGTTNPLDLGWGRAIAKKEVDFIGRRSLSRPNDTRDDRFQFVGIEVVNPSDSLPVGGHFVNSANPIIPVKTMGYVTSSYYSPNLDKCIGLGLVEGASARAGEETFVYSNGKTIAVKLVQPSHFDSKGERLNG</sequence>
<comment type="similarity">
    <text evidence="1">Belongs to the GcvT family.</text>
</comment>
<keyword evidence="2" id="KW-0808">Transferase</keyword>
<dbReference type="OrthoDB" id="5287468at2"/>
<dbReference type="GO" id="GO:0008483">
    <property type="term" value="F:transaminase activity"/>
    <property type="evidence" value="ECO:0007669"/>
    <property type="project" value="UniProtKB-KW"/>
</dbReference>
<dbReference type="SUPFAM" id="SSF51905">
    <property type="entry name" value="FAD/NAD(P)-binding domain"/>
    <property type="match status" value="1"/>
</dbReference>
<keyword evidence="9" id="KW-1185">Reference proteome</keyword>
<dbReference type="Pfam" id="PF01571">
    <property type="entry name" value="GCV_T"/>
    <property type="match status" value="1"/>
</dbReference>
<evidence type="ECO:0000256" key="1">
    <source>
        <dbReference type="ARBA" id="ARBA00008609"/>
    </source>
</evidence>
<dbReference type="Gene3D" id="3.10.20.440">
    <property type="entry name" value="2Fe-2S iron-sulphur cluster binding domain, sarcosine oxidase, alpha subunit, N-terminal domain"/>
    <property type="match status" value="1"/>
</dbReference>
<name>A0A430KT51_9GAMM</name>
<reference evidence="8 9" key="1">
    <citation type="submission" date="2018-11" db="EMBL/GenBank/DDBJ databases">
        <title>The draft genome sequence of Amphritea opalescens ANRC-JH13T.</title>
        <authorList>
            <person name="Fang Z."/>
            <person name="Zhang Y."/>
            <person name="Han X."/>
        </authorList>
    </citation>
    <scope>NUCLEOTIDE SEQUENCE [LARGE SCALE GENOMIC DNA]</scope>
    <source>
        <strain evidence="8 9">ANRC-JH13</strain>
    </source>
</reference>
<dbReference type="PRINTS" id="PR00368">
    <property type="entry name" value="FADPNR"/>
</dbReference>
<evidence type="ECO:0000256" key="2">
    <source>
        <dbReference type="ARBA" id="ARBA00022576"/>
    </source>
</evidence>
<dbReference type="PANTHER" id="PTHR43757">
    <property type="entry name" value="AMINOMETHYLTRANSFERASE"/>
    <property type="match status" value="1"/>
</dbReference>
<evidence type="ECO:0000259" key="7">
    <source>
        <dbReference type="Pfam" id="PF17806"/>
    </source>
</evidence>
<dbReference type="InterPro" id="IPR023753">
    <property type="entry name" value="FAD/NAD-binding_dom"/>
</dbReference>
<dbReference type="Pfam" id="PF07992">
    <property type="entry name" value="Pyr_redox_2"/>
    <property type="match status" value="1"/>
</dbReference>
<gene>
    <name evidence="8" type="ORF">EH243_06315</name>
</gene>
<keyword evidence="2" id="KW-0032">Aminotransferase</keyword>
<dbReference type="InterPro" id="IPR006277">
    <property type="entry name" value="Sarcosine_oxidase_asu"/>
</dbReference>
<dbReference type="PANTHER" id="PTHR43757:SF2">
    <property type="entry name" value="AMINOMETHYLTRANSFERASE, MITOCHONDRIAL"/>
    <property type="match status" value="1"/>
</dbReference>
<dbReference type="Pfam" id="PF13510">
    <property type="entry name" value="Fer2_4"/>
    <property type="match status" value="1"/>
</dbReference>
<dbReference type="NCBIfam" id="TIGR01372">
    <property type="entry name" value="soxA"/>
    <property type="match status" value="1"/>
</dbReference>
<dbReference type="SUPFAM" id="SSF103025">
    <property type="entry name" value="Folate-binding domain"/>
    <property type="match status" value="1"/>
</dbReference>
<dbReference type="Proteomes" id="UP000283087">
    <property type="component" value="Unassembled WGS sequence"/>
</dbReference>
<dbReference type="RefSeq" id="WP_126157794.1">
    <property type="nucleotide sequence ID" value="NZ_RQXW01000004.1"/>
</dbReference>
<dbReference type="InterPro" id="IPR036188">
    <property type="entry name" value="FAD/NAD-bd_sf"/>
</dbReference>
<feature type="domain" description="SoxA A3" evidence="7">
    <location>
        <begin position="518"/>
        <end position="601"/>
    </location>
</feature>
<dbReference type="GO" id="GO:0008115">
    <property type="term" value="F:sarcosine oxidase activity"/>
    <property type="evidence" value="ECO:0007669"/>
    <property type="project" value="InterPro"/>
</dbReference>
<dbReference type="InterPro" id="IPR027266">
    <property type="entry name" value="TrmE/GcvT-like"/>
</dbReference>
<feature type="domain" description="Aminomethyltransferase C-terminal" evidence="6">
    <location>
        <begin position="908"/>
        <end position="992"/>
    </location>
</feature>
<dbReference type="InterPro" id="IPR006222">
    <property type="entry name" value="GCVT_N"/>
</dbReference>
<evidence type="ECO:0000313" key="8">
    <source>
        <dbReference type="EMBL" id="RTE66691.1"/>
    </source>
</evidence>
<dbReference type="EMBL" id="RQXW01000004">
    <property type="protein sequence ID" value="RTE66691.1"/>
    <property type="molecule type" value="Genomic_DNA"/>
</dbReference>
<proteinExistence type="inferred from homology"/>
<dbReference type="Pfam" id="PF17806">
    <property type="entry name" value="SO_alpha_A3"/>
    <property type="match status" value="1"/>
</dbReference>
<feature type="domain" description="FAD/NAD(P)-binding" evidence="5">
    <location>
        <begin position="175"/>
        <end position="440"/>
    </location>
</feature>
<dbReference type="Pfam" id="PF08669">
    <property type="entry name" value="GCV_T_C"/>
    <property type="match status" value="1"/>
</dbReference>
<feature type="domain" description="GCVT N-terminal" evidence="4">
    <location>
        <begin position="617"/>
        <end position="886"/>
    </location>
</feature>
<dbReference type="SUPFAM" id="SSF101790">
    <property type="entry name" value="Aminomethyltransferase beta-barrel domain"/>
    <property type="match status" value="1"/>
</dbReference>
<dbReference type="GO" id="GO:0046653">
    <property type="term" value="P:tetrahydrofolate metabolic process"/>
    <property type="evidence" value="ECO:0007669"/>
    <property type="project" value="InterPro"/>
</dbReference>
<dbReference type="InterPro" id="IPR013977">
    <property type="entry name" value="GcvT_C"/>
</dbReference>
<protein>
    <submittedName>
        <fullName evidence="8">Sarcosine oxidase subunit alpha family protein</fullName>
    </submittedName>
</protein>
<comment type="caution">
    <text evidence="8">The sequence shown here is derived from an EMBL/GenBank/DDBJ whole genome shotgun (WGS) entry which is preliminary data.</text>
</comment>
<dbReference type="Gene3D" id="3.30.1360.120">
    <property type="entry name" value="Probable tRNA modification gtpase trme, domain 1"/>
    <property type="match status" value="1"/>
</dbReference>
<evidence type="ECO:0000313" key="9">
    <source>
        <dbReference type="Proteomes" id="UP000283087"/>
    </source>
</evidence>
<organism evidence="8 9">
    <name type="scientific">Amphritea opalescens</name>
    <dbReference type="NCBI Taxonomy" id="2490544"/>
    <lineage>
        <taxon>Bacteria</taxon>
        <taxon>Pseudomonadati</taxon>
        <taxon>Pseudomonadota</taxon>
        <taxon>Gammaproteobacteria</taxon>
        <taxon>Oceanospirillales</taxon>
        <taxon>Oceanospirillaceae</taxon>
        <taxon>Amphritea</taxon>
    </lineage>
</organism>
<dbReference type="PIRSF" id="PIRSF037980">
    <property type="entry name" value="SoxA"/>
    <property type="match status" value="1"/>
</dbReference>
<dbReference type="Gene3D" id="3.50.50.60">
    <property type="entry name" value="FAD/NAD(P)-binding domain"/>
    <property type="match status" value="1"/>
</dbReference>
<accession>A0A430KT51</accession>
<dbReference type="InterPro" id="IPR042204">
    <property type="entry name" value="2Fe-2S-bd_N"/>
</dbReference>
<dbReference type="InterPro" id="IPR029043">
    <property type="entry name" value="GcvT/YgfZ_C"/>
</dbReference>
<dbReference type="InterPro" id="IPR028896">
    <property type="entry name" value="GcvT/YgfZ/DmdA"/>
</dbReference>
<keyword evidence="3" id="KW-0560">Oxidoreductase</keyword>
<evidence type="ECO:0000259" key="6">
    <source>
        <dbReference type="Pfam" id="PF08669"/>
    </source>
</evidence>
<dbReference type="InterPro" id="IPR041117">
    <property type="entry name" value="SoxA_A3"/>
</dbReference>